<name>W1NGT5_AMBTC</name>
<dbReference type="InterPro" id="IPR029063">
    <property type="entry name" value="SAM-dependent_MTases_sf"/>
</dbReference>
<dbReference type="InterPro" id="IPR001077">
    <property type="entry name" value="COMT_C"/>
</dbReference>
<dbReference type="AlphaFoldDB" id="W1NGT5"/>
<keyword evidence="1" id="KW-0489">Methyltransferase</keyword>
<dbReference type="PROSITE" id="PS51683">
    <property type="entry name" value="SAM_OMT_II"/>
    <property type="match status" value="1"/>
</dbReference>
<dbReference type="GO" id="GO:0008171">
    <property type="term" value="F:O-methyltransferase activity"/>
    <property type="evidence" value="ECO:0000318"/>
    <property type="project" value="GO_Central"/>
</dbReference>
<proteinExistence type="predicted"/>
<dbReference type="InterPro" id="IPR016461">
    <property type="entry name" value="COMT-like"/>
</dbReference>
<dbReference type="Pfam" id="PF08100">
    <property type="entry name" value="Dimerisation"/>
    <property type="match status" value="1"/>
</dbReference>
<dbReference type="OMA" id="ASKWFVK"/>
<evidence type="ECO:0008006" key="8">
    <source>
        <dbReference type="Google" id="ProtNLM"/>
    </source>
</evidence>
<keyword evidence="2" id="KW-0808">Transferase</keyword>
<evidence type="ECO:0000256" key="2">
    <source>
        <dbReference type="ARBA" id="ARBA00022679"/>
    </source>
</evidence>
<reference evidence="7" key="1">
    <citation type="journal article" date="2013" name="Science">
        <title>The Amborella genome and the evolution of flowering plants.</title>
        <authorList>
            <consortium name="Amborella Genome Project"/>
        </authorList>
    </citation>
    <scope>NUCLEOTIDE SEQUENCE [LARGE SCALE GENOMIC DNA]</scope>
</reference>
<evidence type="ECO:0000259" key="5">
    <source>
        <dbReference type="Pfam" id="PF08100"/>
    </source>
</evidence>
<gene>
    <name evidence="6" type="ORF">AMTR_s00009p00239740</name>
</gene>
<dbReference type="STRING" id="13333.W1NGT5"/>
<dbReference type="Pfam" id="PF00891">
    <property type="entry name" value="Methyltransf_2"/>
    <property type="match status" value="1"/>
</dbReference>
<feature type="domain" description="O-methyltransferase dimerisation" evidence="5">
    <location>
        <begin position="15"/>
        <end position="97"/>
    </location>
</feature>
<evidence type="ECO:0000256" key="1">
    <source>
        <dbReference type="ARBA" id="ARBA00022603"/>
    </source>
</evidence>
<dbReference type="InterPro" id="IPR036388">
    <property type="entry name" value="WH-like_DNA-bd_sf"/>
</dbReference>
<dbReference type="SUPFAM" id="SSF46785">
    <property type="entry name" value="Winged helix' DNA-binding domain"/>
    <property type="match status" value="1"/>
</dbReference>
<dbReference type="Gene3D" id="3.40.50.150">
    <property type="entry name" value="Vaccinia Virus protein VP39"/>
    <property type="match status" value="1"/>
</dbReference>
<evidence type="ECO:0000259" key="4">
    <source>
        <dbReference type="Pfam" id="PF00891"/>
    </source>
</evidence>
<dbReference type="eggNOG" id="KOG3178">
    <property type="taxonomic scope" value="Eukaryota"/>
</dbReference>
<dbReference type="GO" id="GO:0008757">
    <property type="term" value="F:S-adenosylmethionine-dependent methyltransferase activity"/>
    <property type="evidence" value="ECO:0000318"/>
    <property type="project" value="GO_Central"/>
</dbReference>
<accession>W1NGT5</accession>
<evidence type="ECO:0000256" key="3">
    <source>
        <dbReference type="ARBA" id="ARBA00022691"/>
    </source>
</evidence>
<dbReference type="HOGENOM" id="CLU_005533_7_1_1"/>
<dbReference type="InterPro" id="IPR012967">
    <property type="entry name" value="COMT_dimerisation"/>
</dbReference>
<dbReference type="GO" id="GO:0032259">
    <property type="term" value="P:methylation"/>
    <property type="evidence" value="ECO:0000318"/>
    <property type="project" value="GO_Central"/>
</dbReference>
<feature type="domain" description="O-methyltransferase C-terminal" evidence="4">
    <location>
        <begin position="119"/>
        <end position="245"/>
    </location>
</feature>
<dbReference type="Gene3D" id="1.10.10.10">
    <property type="entry name" value="Winged helix-like DNA-binding domain superfamily/Winged helix DNA-binding domain"/>
    <property type="match status" value="1"/>
</dbReference>
<dbReference type="Gramene" id="ERM95022">
    <property type="protein sequence ID" value="ERM95022"/>
    <property type="gene ID" value="AMTR_s00009p00239740"/>
</dbReference>
<dbReference type="EMBL" id="KI397501">
    <property type="protein sequence ID" value="ERM95022.1"/>
    <property type="molecule type" value="Genomic_DNA"/>
</dbReference>
<dbReference type="InterPro" id="IPR036390">
    <property type="entry name" value="WH_DNA-bd_sf"/>
</dbReference>
<dbReference type="PANTHER" id="PTHR11746">
    <property type="entry name" value="O-METHYLTRANSFERASE"/>
    <property type="match status" value="1"/>
</dbReference>
<dbReference type="GO" id="GO:0046983">
    <property type="term" value="F:protein dimerization activity"/>
    <property type="evidence" value="ECO:0007669"/>
    <property type="project" value="InterPro"/>
</dbReference>
<evidence type="ECO:0000313" key="6">
    <source>
        <dbReference type="EMBL" id="ERM95022.1"/>
    </source>
</evidence>
<dbReference type="SUPFAM" id="SSF53335">
    <property type="entry name" value="S-adenosyl-L-methionine-dependent methyltransferases"/>
    <property type="match status" value="1"/>
</dbReference>
<protein>
    <recommendedName>
        <fullName evidence="8">O-methyltransferase domain-containing protein</fullName>
    </recommendedName>
</protein>
<keyword evidence="7" id="KW-1185">Reference proteome</keyword>
<keyword evidence="3" id="KW-0949">S-adenosyl-L-methionine</keyword>
<evidence type="ECO:0000313" key="7">
    <source>
        <dbReference type="Proteomes" id="UP000017836"/>
    </source>
</evidence>
<organism evidence="6 7">
    <name type="scientific">Amborella trichopoda</name>
    <dbReference type="NCBI Taxonomy" id="13333"/>
    <lineage>
        <taxon>Eukaryota</taxon>
        <taxon>Viridiplantae</taxon>
        <taxon>Streptophyta</taxon>
        <taxon>Embryophyta</taxon>
        <taxon>Tracheophyta</taxon>
        <taxon>Spermatophyta</taxon>
        <taxon>Magnoliopsida</taxon>
        <taxon>Amborellales</taxon>
        <taxon>Amborellaceae</taxon>
        <taxon>Amborella</taxon>
    </lineage>
</organism>
<dbReference type="Proteomes" id="UP000017836">
    <property type="component" value="Unassembled WGS sequence"/>
</dbReference>
<sequence>MELQDEDAEGQAEFWQLALAFVDSLALKCEVELGIARIIQEKGGLVSLSEIVSSLQAPSSDTSRLMRFLVKKRVFSVELKQGEAYYGLTRLSNWLVRPGESGLAPMSLLLGHPTILAPWHYVSKCMSEGGKPFEKAHHRDFFDHNSDNLGFVHLFNDAMASGARVVLEALLSEHKSVFSGLTSLVDVGGGTGTALNEIVKANPHISGINFDLPDVVSTAPNYPGVLHVGGDMFSSIPTADAVFMKVFH</sequence>